<evidence type="ECO:0000313" key="1">
    <source>
        <dbReference type="EMBL" id="TMQ49692.1"/>
    </source>
</evidence>
<accession>A0A538SE83</accession>
<gene>
    <name evidence="1" type="ORF">E6K71_04060</name>
</gene>
<dbReference type="InterPro" id="IPR046038">
    <property type="entry name" value="DUF5996"/>
</dbReference>
<proteinExistence type="predicted"/>
<dbReference type="EMBL" id="VBOR01000053">
    <property type="protein sequence ID" value="TMQ49692.1"/>
    <property type="molecule type" value="Genomic_DNA"/>
</dbReference>
<protein>
    <submittedName>
        <fullName evidence="1">Uncharacterized protein</fullName>
    </submittedName>
</protein>
<evidence type="ECO:0000313" key="2">
    <source>
        <dbReference type="Proteomes" id="UP000316292"/>
    </source>
</evidence>
<dbReference type="Pfam" id="PF19459">
    <property type="entry name" value="DUF5996"/>
    <property type="match status" value="1"/>
</dbReference>
<name>A0A538SE83_UNCEI</name>
<reference evidence="1 2" key="1">
    <citation type="journal article" date="2019" name="Nat. Microbiol.">
        <title>Mediterranean grassland soil C-N compound turnover is dependent on rainfall and depth, and is mediated by genomically divergent microorganisms.</title>
        <authorList>
            <person name="Diamond S."/>
            <person name="Andeer P.F."/>
            <person name="Li Z."/>
            <person name="Crits-Christoph A."/>
            <person name="Burstein D."/>
            <person name="Anantharaman K."/>
            <person name="Lane K.R."/>
            <person name="Thomas B.C."/>
            <person name="Pan C."/>
            <person name="Northen T.R."/>
            <person name="Banfield J.F."/>
        </authorList>
    </citation>
    <scope>NUCLEOTIDE SEQUENCE [LARGE SCALE GENOMIC DNA]</scope>
    <source>
        <strain evidence="1">WS_1</strain>
    </source>
</reference>
<dbReference type="AlphaFoldDB" id="A0A538SE83"/>
<dbReference type="Proteomes" id="UP000316292">
    <property type="component" value="Unassembled WGS sequence"/>
</dbReference>
<organism evidence="1 2">
    <name type="scientific">Eiseniibacteriota bacterium</name>
    <dbReference type="NCBI Taxonomy" id="2212470"/>
    <lineage>
        <taxon>Bacteria</taxon>
        <taxon>Candidatus Eiseniibacteriota</taxon>
    </lineage>
</organism>
<comment type="caution">
    <text evidence="1">The sequence shown here is derived from an EMBL/GenBank/DDBJ whole genome shotgun (WGS) entry which is preliminary data.</text>
</comment>
<sequence length="275" mass="31426">MIPDVVGKICLALTPLTNHWWNVTFHFTARGLSTPAMTVGGRTLRMTFDFVTHQLVFQTSDGVTKTIPLEPRTVAEFFERVMETLRDLGIQVHIWTMPVEIPDPIRFEKDVTHHSYDRDAVNAFWRALLAMKPVFEKFRCAFIGKCSPLHFFWGGFDLAVTRFNGKRAPERPGANSIDREAYSHEVISHGFWPGRLPALDACFYAYAAPEPHGFKEAKILPAAAYYDKGWSEYFLPYEAVRNARNPAEDLTSFLSTTYESAARLAGWSRTELERR</sequence>